<comment type="caution">
    <text evidence="1">The sequence shown here is derived from an EMBL/GenBank/DDBJ whole genome shotgun (WGS) entry which is preliminary data.</text>
</comment>
<reference evidence="1 2" key="1">
    <citation type="submission" date="2024-09" db="EMBL/GenBank/DDBJ databases">
        <authorList>
            <person name="Sun Q."/>
            <person name="Mori K."/>
        </authorList>
    </citation>
    <scope>NUCLEOTIDE SEQUENCE [LARGE SCALE GENOMIC DNA]</scope>
    <source>
        <strain evidence="1 2">JCM 13503</strain>
    </source>
</reference>
<evidence type="ECO:0000313" key="1">
    <source>
        <dbReference type="EMBL" id="MFB9991585.1"/>
    </source>
</evidence>
<proteinExistence type="predicted"/>
<sequence>MTALIGPDFGAAALFPDPQAWWFRVDPQRITRSRPHETLALYPRAETAIANLFLRLEQHPKVQYSGSLADLTLS</sequence>
<dbReference type="Proteomes" id="UP001589733">
    <property type="component" value="Unassembled WGS sequence"/>
</dbReference>
<accession>A0ABV6AVY5</accession>
<gene>
    <name evidence="1" type="ORF">ACFFLM_06345</name>
</gene>
<keyword evidence="2" id="KW-1185">Reference proteome</keyword>
<dbReference type="EMBL" id="JBHLYR010000021">
    <property type="protein sequence ID" value="MFB9991585.1"/>
    <property type="molecule type" value="Genomic_DNA"/>
</dbReference>
<dbReference type="RefSeq" id="WP_380006872.1">
    <property type="nucleotide sequence ID" value="NZ_JBHLYR010000021.1"/>
</dbReference>
<name>A0ABV6AVY5_9DEIO</name>
<evidence type="ECO:0000313" key="2">
    <source>
        <dbReference type="Proteomes" id="UP001589733"/>
    </source>
</evidence>
<organism evidence="1 2">
    <name type="scientific">Deinococcus oregonensis</name>
    <dbReference type="NCBI Taxonomy" id="1805970"/>
    <lineage>
        <taxon>Bacteria</taxon>
        <taxon>Thermotogati</taxon>
        <taxon>Deinococcota</taxon>
        <taxon>Deinococci</taxon>
        <taxon>Deinococcales</taxon>
        <taxon>Deinococcaceae</taxon>
        <taxon>Deinococcus</taxon>
    </lineage>
</organism>
<protein>
    <submittedName>
        <fullName evidence="1">Uncharacterized protein</fullName>
    </submittedName>
</protein>